<sequence length="333" mass="35451">MTQLLGVALRGTGSSLPARIVPNEEFTDVLNLDTSDEWIRSRTGIRERRFAGLGETSATLGTAAARLAVESAGLTPEDIDLIICATVTPDLMSPSTATLIQAGLGCRHIPAFDLSAACSGFLYALSVGAQFIRTGAAKHALVIGAEVLSRILDFTDRNSCILFGDGAGAVVLSGTPVLNAGVRTIRLYSDGSRQELIQVPSRVTPNPPPGPPQLQRLDHMRLSGREVFRFAVTRMVELIEQAETDLRELGLNGIDALIPHQVNQRIIDSALETTGFPRHKVMVNLDKYGNTSAASVPIALDEALRTGRCKPGDTVLLVAFGGGLTWSSAIITL</sequence>
<dbReference type="EC" id="2.3.1.180" evidence="10"/>
<comment type="subcellular location">
    <subcellularLocation>
        <location evidence="10">Cytoplasm</location>
    </subcellularLocation>
</comment>
<keyword evidence="7 10" id="KW-0275">Fatty acid biosynthesis</keyword>
<evidence type="ECO:0000256" key="9">
    <source>
        <dbReference type="ARBA" id="ARBA00023315"/>
    </source>
</evidence>
<dbReference type="UniPathway" id="UPA00094"/>
<dbReference type="CDD" id="cd00830">
    <property type="entry name" value="KAS_III"/>
    <property type="match status" value="1"/>
</dbReference>
<evidence type="ECO:0000256" key="3">
    <source>
        <dbReference type="ARBA" id="ARBA00022516"/>
    </source>
</evidence>
<organism evidence="13 14">
    <name type="scientific">Gemmata massiliana</name>
    <dbReference type="NCBI Taxonomy" id="1210884"/>
    <lineage>
        <taxon>Bacteria</taxon>
        <taxon>Pseudomonadati</taxon>
        <taxon>Planctomycetota</taxon>
        <taxon>Planctomycetia</taxon>
        <taxon>Gemmatales</taxon>
        <taxon>Gemmataceae</taxon>
        <taxon>Gemmata</taxon>
    </lineage>
</organism>
<comment type="catalytic activity">
    <reaction evidence="10">
        <text>malonyl-[ACP] + acetyl-CoA + H(+) = 3-oxobutanoyl-[ACP] + CO2 + CoA</text>
        <dbReference type="Rhea" id="RHEA:12080"/>
        <dbReference type="Rhea" id="RHEA-COMP:9623"/>
        <dbReference type="Rhea" id="RHEA-COMP:9625"/>
        <dbReference type="ChEBI" id="CHEBI:15378"/>
        <dbReference type="ChEBI" id="CHEBI:16526"/>
        <dbReference type="ChEBI" id="CHEBI:57287"/>
        <dbReference type="ChEBI" id="CHEBI:57288"/>
        <dbReference type="ChEBI" id="CHEBI:78449"/>
        <dbReference type="ChEBI" id="CHEBI:78450"/>
        <dbReference type="EC" id="2.3.1.180"/>
    </reaction>
</comment>
<protein>
    <recommendedName>
        <fullName evidence="10">Beta-ketoacyl-[acyl-carrier-protein] synthase III</fullName>
        <shortName evidence="10">Beta-ketoacyl-ACP synthase III</shortName>
        <shortName evidence="10">KAS III</shortName>
        <ecNumber evidence="10">2.3.1.180</ecNumber>
    </recommendedName>
    <alternativeName>
        <fullName evidence="10">3-oxoacyl-[acyl-carrier-protein] synthase 3</fullName>
    </alternativeName>
    <alternativeName>
        <fullName evidence="10">3-oxoacyl-[acyl-carrier-protein] synthase III</fullName>
    </alternativeName>
</protein>
<keyword evidence="2 10" id="KW-0963">Cytoplasm</keyword>
<comment type="pathway">
    <text evidence="10">Lipid metabolism; fatty acid biosynthesis.</text>
</comment>
<dbReference type="GO" id="GO:0004315">
    <property type="term" value="F:3-oxoacyl-[acyl-carrier-protein] synthase activity"/>
    <property type="evidence" value="ECO:0007669"/>
    <property type="project" value="InterPro"/>
</dbReference>
<evidence type="ECO:0000259" key="11">
    <source>
        <dbReference type="Pfam" id="PF08541"/>
    </source>
</evidence>
<comment type="caution">
    <text evidence="10">Lacks conserved residue(s) required for the propagation of feature annotation.</text>
</comment>
<keyword evidence="9 10" id="KW-0012">Acyltransferase</keyword>
<dbReference type="GO" id="GO:0006633">
    <property type="term" value="P:fatty acid biosynthetic process"/>
    <property type="evidence" value="ECO:0007669"/>
    <property type="project" value="UniProtKB-UniRule"/>
</dbReference>
<keyword evidence="5 10" id="KW-0276">Fatty acid metabolism</keyword>
<evidence type="ECO:0000256" key="5">
    <source>
        <dbReference type="ARBA" id="ARBA00022832"/>
    </source>
</evidence>
<comment type="domain">
    <text evidence="10">The last Arg residue of the ACP-binding site is essential for the weak association between ACP/AcpP and FabH.</text>
</comment>
<dbReference type="RefSeq" id="WP_162672722.1">
    <property type="nucleotide sequence ID" value="NZ_LR593886.1"/>
</dbReference>
<feature type="active site" evidence="10">
    <location>
        <position position="290"/>
    </location>
</feature>
<evidence type="ECO:0000313" key="13">
    <source>
        <dbReference type="EMBL" id="VTS02379.1"/>
    </source>
</evidence>
<dbReference type="AlphaFoldDB" id="A0A6P2DJI0"/>
<dbReference type="NCBIfam" id="NF006829">
    <property type="entry name" value="PRK09352.1"/>
    <property type="match status" value="1"/>
</dbReference>
<evidence type="ECO:0000256" key="6">
    <source>
        <dbReference type="ARBA" id="ARBA00023098"/>
    </source>
</evidence>
<feature type="domain" description="Beta-ketoacyl-[acyl-carrier-protein] synthase III N-terminal" evidence="12">
    <location>
        <begin position="112"/>
        <end position="191"/>
    </location>
</feature>
<dbReference type="EMBL" id="LR593886">
    <property type="protein sequence ID" value="VTS02379.1"/>
    <property type="molecule type" value="Genomic_DNA"/>
</dbReference>
<gene>
    <name evidence="10" type="primary">fabH</name>
    <name evidence="13" type="ORF">SOIL9_75360</name>
</gene>
<evidence type="ECO:0000256" key="7">
    <source>
        <dbReference type="ARBA" id="ARBA00023160"/>
    </source>
</evidence>
<feature type="domain" description="Beta-ketoacyl-[acyl-carrier-protein] synthase III C-terminal" evidence="11">
    <location>
        <begin position="249"/>
        <end position="332"/>
    </location>
</feature>
<dbReference type="InterPro" id="IPR004655">
    <property type="entry name" value="FabH"/>
</dbReference>
<accession>A0A6P2DJI0</accession>
<keyword evidence="6 10" id="KW-0443">Lipid metabolism</keyword>
<dbReference type="GO" id="GO:0005737">
    <property type="term" value="C:cytoplasm"/>
    <property type="evidence" value="ECO:0007669"/>
    <property type="project" value="UniProtKB-SubCell"/>
</dbReference>
<keyword evidence="14" id="KW-1185">Reference proteome</keyword>
<evidence type="ECO:0000313" key="14">
    <source>
        <dbReference type="Proteomes" id="UP000464178"/>
    </source>
</evidence>
<evidence type="ECO:0000259" key="12">
    <source>
        <dbReference type="Pfam" id="PF08545"/>
    </source>
</evidence>
<comment type="similarity">
    <text evidence="1 10">Belongs to the thiolase-like superfamily. FabH family.</text>
</comment>
<comment type="function">
    <text evidence="10">Catalyzes the condensation reaction of fatty acid synthesis by the addition to an acyl acceptor of two carbons from malonyl-ACP. Catalyzes the first condensation reaction which initiates fatty acid synthesis and may therefore play a role in governing the total rate of fatty acid production. Possesses both acetoacetyl-ACP synthase and acetyl transacylase activities. Its substrate specificity determines the biosynthesis of branched-chain and/or straight-chain of fatty acids.</text>
</comment>
<name>A0A6P2DJI0_9BACT</name>
<dbReference type="SUPFAM" id="SSF53901">
    <property type="entry name" value="Thiolase-like"/>
    <property type="match status" value="1"/>
</dbReference>
<dbReference type="PANTHER" id="PTHR34069">
    <property type="entry name" value="3-OXOACYL-[ACYL-CARRIER-PROTEIN] SYNTHASE 3"/>
    <property type="match status" value="1"/>
</dbReference>
<reference evidence="13 14" key="1">
    <citation type="submission" date="2019-05" db="EMBL/GenBank/DDBJ databases">
        <authorList>
            <consortium name="Science for Life Laboratories"/>
        </authorList>
    </citation>
    <scope>NUCLEOTIDE SEQUENCE [LARGE SCALE GENOMIC DNA]</scope>
    <source>
        <strain evidence="13">Soil9</strain>
    </source>
</reference>
<dbReference type="KEGG" id="gms:SOIL9_75360"/>
<evidence type="ECO:0000256" key="8">
    <source>
        <dbReference type="ARBA" id="ARBA00023268"/>
    </source>
</evidence>
<keyword evidence="3 10" id="KW-0444">Lipid biosynthesis</keyword>
<evidence type="ECO:0000256" key="2">
    <source>
        <dbReference type="ARBA" id="ARBA00022490"/>
    </source>
</evidence>
<dbReference type="InterPro" id="IPR016039">
    <property type="entry name" value="Thiolase-like"/>
</dbReference>
<dbReference type="InterPro" id="IPR013747">
    <property type="entry name" value="ACP_syn_III_C"/>
</dbReference>
<comment type="subunit">
    <text evidence="10">Homodimer.</text>
</comment>
<dbReference type="Gene3D" id="3.40.47.10">
    <property type="match status" value="1"/>
</dbReference>
<dbReference type="Pfam" id="PF08545">
    <property type="entry name" value="ACP_syn_III"/>
    <property type="match status" value="1"/>
</dbReference>
<dbReference type="Pfam" id="PF08541">
    <property type="entry name" value="ACP_syn_III_C"/>
    <property type="match status" value="1"/>
</dbReference>
<dbReference type="PANTHER" id="PTHR34069:SF2">
    <property type="entry name" value="BETA-KETOACYL-[ACYL-CARRIER-PROTEIN] SYNTHASE III"/>
    <property type="match status" value="1"/>
</dbReference>
<proteinExistence type="inferred from homology"/>
<evidence type="ECO:0000256" key="1">
    <source>
        <dbReference type="ARBA" id="ARBA00008642"/>
    </source>
</evidence>
<evidence type="ECO:0000256" key="4">
    <source>
        <dbReference type="ARBA" id="ARBA00022679"/>
    </source>
</evidence>
<dbReference type="InterPro" id="IPR013751">
    <property type="entry name" value="ACP_syn_III_N"/>
</dbReference>
<dbReference type="HAMAP" id="MF_01815">
    <property type="entry name" value="FabH"/>
    <property type="match status" value="1"/>
</dbReference>
<dbReference type="Proteomes" id="UP000464178">
    <property type="component" value="Chromosome"/>
</dbReference>
<keyword evidence="4 10" id="KW-0808">Transferase</keyword>
<dbReference type="GO" id="GO:0033818">
    <property type="term" value="F:beta-ketoacyl-acyl-carrier-protein synthase III activity"/>
    <property type="evidence" value="ECO:0007669"/>
    <property type="project" value="UniProtKB-UniRule"/>
</dbReference>
<keyword evidence="8 10" id="KW-0511">Multifunctional enzyme</keyword>
<dbReference type="NCBIfam" id="TIGR00747">
    <property type="entry name" value="fabH"/>
    <property type="match status" value="1"/>
</dbReference>
<evidence type="ECO:0000256" key="10">
    <source>
        <dbReference type="HAMAP-Rule" id="MF_01815"/>
    </source>
</evidence>
<feature type="active site" evidence="10">
    <location>
        <position position="260"/>
    </location>
</feature>
<feature type="active site" evidence="10">
    <location>
        <position position="118"/>
    </location>
</feature>
<dbReference type="GO" id="GO:0044550">
    <property type="term" value="P:secondary metabolite biosynthetic process"/>
    <property type="evidence" value="ECO:0007669"/>
    <property type="project" value="TreeGrafter"/>
</dbReference>